<organism evidence="2 3">
    <name type="scientific">Pseudoalteromonas luteoviolacea H33</name>
    <dbReference type="NCBI Taxonomy" id="1365251"/>
    <lineage>
        <taxon>Bacteria</taxon>
        <taxon>Pseudomonadati</taxon>
        <taxon>Pseudomonadota</taxon>
        <taxon>Gammaproteobacteria</taxon>
        <taxon>Alteromonadales</taxon>
        <taxon>Pseudoalteromonadaceae</taxon>
        <taxon>Pseudoalteromonas</taxon>
    </lineage>
</organism>
<dbReference type="Gene3D" id="1.10.1200.10">
    <property type="entry name" value="ACP-like"/>
    <property type="match status" value="1"/>
</dbReference>
<dbReference type="GO" id="GO:0031177">
    <property type="term" value="F:phosphopantetheine binding"/>
    <property type="evidence" value="ECO:0007669"/>
    <property type="project" value="TreeGrafter"/>
</dbReference>
<dbReference type="InterPro" id="IPR009081">
    <property type="entry name" value="PP-bd_ACP"/>
</dbReference>
<dbReference type="EMBL" id="AUXZ01000141">
    <property type="protein sequence ID" value="KZN44562.1"/>
    <property type="molecule type" value="Genomic_DNA"/>
</dbReference>
<accession>A0A166ZQR7</accession>
<dbReference type="Pfam" id="PF00550">
    <property type="entry name" value="PP-binding"/>
    <property type="match status" value="1"/>
</dbReference>
<dbReference type="PANTHER" id="PTHR45527:SF1">
    <property type="entry name" value="FATTY ACID SYNTHASE"/>
    <property type="match status" value="1"/>
</dbReference>
<evidence type="ECO:0000313" key="2">
    <source>
        <dbReference type="EMBL" id="KZN44562.1"/>
    </source>
</evidence>
<dbReference type="InterPro" id="IPR036736">
    <property type="entry name" value="ACP-like_sf"/>
</dbReference>
<dbReference type="PATRIC" id="fig|1365251.3.peg.5342"/>
<dbReference type="GO" id="GO:0005737">
    <property type="term" value="C:cytoplasm"/>
    <property type="evidence" value="ECO:0007669"/>
    <property type="project" value="TreeGrafter"/>
</dbReference>
<feature type="domain" description="Carrier" evidence="1">
    <location>
        <begin position="1"/>
        <end position="75"/>
    </location>
</feature>
<dbReference type="GO" id="GO:0043041">
    <property type="term" value="P:amino acid activation for nonribosomal peptide biosynthetic process"/>
    <property type="evidence" value="ECO:0007669"/>
    <property type="project" value="TreeGrafter"/>
</dbReference>
<reference evidence="2 3" key="1">
    <citation type="submission" date="2013-07" db="EMBL/GenBank/DDBJ databases">
        <title>Comparative Genomic and Metabolomic Analysis of Twelve Strains of Pseudoalteromonas luteoviolacea.</title>
        <authorList>
            <person name="Vynne N.G."/>
            <person name="Mansson M."/>
            <person name="Gram L."/>
        </authorList>
    </citation>
    <scope>NUCLEOTIDE SEQUENCE [LARGE SCALE GENOMIC DNA]</scope>
    <source>
        <strain evidence="2 3">H33</strain>
    </source>
</reference>
<dbReference type="Proteomes" id="UP000076503">
    <property type="component" value="Unassembled WGS sequence"/>
</dbReference>
<evidence type="ECO:0000259" key="1">
    <source>
        <dbReference type="PROSITE" id="PS50075"/>
    </source>
</evidence>
<gene>
    <name evidence="2" type="ORF">N476_06065</name>
</gene>
<sequence length="79" mass="8511">MKDIEQTVLALCQEILNLESVSLQDDFFDIGGDSLSAIKLLSRTDALYGEDALTADALFEDGRLGAVAEFITQNQTATA</sequence>
<comment type="caution">
    <text evidence="2">The sequence shown here is derived from an EMBL/GenBank/DDBJ whole genome shotgun (WGS) entry which is preliminary data.</text>
</comment>
<dbReference type="GO" id="GO:0044550">
    <property type="term" value="P:secondary metabolite biosynthetic process"/>
    <property type="evidence" value="ECO:0007669"/>
    <property type="project" value="TreeGrafter"/>
</dbReference>
<evidence type="ECO:0000313" key="3">
    <source>
        <dbReference type="Proteomes" id="UP000076503"/>
    </source>
</evidence>
<dbReference type="PANTHER" id="PTHR45527">
    <property type="entry name" value="NONRIBOSOMAL PEPTIDE SYNTHETASE"/>
    <property type="match status" value="1"/>
</dbReference>
<dbReference type="RefSeq" id="WP_196760632.1">
    <property type="nucleotide sequence ID" value="NZ_AUXZ01000141.1"/>
</dbReference>
<dbReference type="AlphaFoldDB" id="A0A166ZQR7"/>
<name>A0A166ZQR7_9GAMM</name>
<dbReference type="PROSITE" id="PS50075">
    <property type="entry name" value="CARRIER"/>
    <property type="match status" value="1"/>
</dbReference>
<proteinExistence type="predicted"/>
<protein>
    <recommendedName>
        <fullName evidence="1">Carrier domain-containing protein</fullName>
    </recommendedName>
</protein>
<dbReference type="SUPFAM" id="SSF47336">
    <property type="entry name" value="ACP-like"/>
    <property type="match status" value="1"/>
</dbReference>